<dbReference type="AlphaFoldDB" id="A0A0A8YTV8"/>
<reference evidence="1" key="2">
    <citation type="journal article" date="2015" name="Data Brief">
        <title>Shoot transcriptome of the giant reed, Arundo donax.</title>
        <authorList>
            <person name="Barrero R.A."/>
            <person name="Guerrero F.D."/>
            <person name="Moolhuijzen P."/>
            <person name="Goolsby J.A."/>
            <person name="Tidwell J."/>
            <person name="Bellgard S.E."/>
            <person name="Bellgard M.I."/>
        </authorList>
    </citation>
    <scope>NUCLEOTIDE SEQUENCE</scope>
    <source>
        <tissue evidence="1">Shoot tissue taken approximately 20 cm above the soil surface</tissue>
    </source>
</reference>
<proteinExistence type="predicted"/>
<reference evidence="1" key="1">
    <citation type="submission" date="2014-09" db="EMBL/GenBank/DDBJ databases">
        <authorList>
            <person name="Magalhaes I.L.F."/>
            <person name="Oliveira U."/>
            <person name="Santos F.R."/>
            <person name="Vidigal T.H.D.A."/>
            <person name="Brescovit A.D."/>
            <person name="Santos A.J."/>
        </authorList>
    </citation>
    <scope>NUCLEOTIDE SEQUENCE</scope>
    <source>
        <tissue evidence="1">Shoot tissue taken approximately 20 cm above the soil surface</tissue>
    </source>
</reference>
<sequence length="17" mass="1846">MSTVHCLQGICSKTHSN</sequence>
<accession>A0A0A8YTV8</accession>
<dbReference type="EMBL" id="GBRH01267889">
    <property type="protein sequence ID" value="JAD30006.1"/>
    <property type="molecule type" value="Transcribed_RNA"/>
</dbReference>
<evidence type="ECO:0000313" key="1">
    <source>
        <dbReference type="EMBL" id="JAD30006.1"/>
    </source>
</evidence>
<name>A0A0A8YTV8_ARUDO</name>
<organism evidence="1">
    <name type="scientific">Arundo donax</name>
    <name type="common">Giant reed</name>
    <name type="synonym">Donax arundinaceus</name>
    <dbReference type="NCBI Taxonomy" id="35708"/>
    <lineage>
        <taxon>Eukaryota</taxon>
        <taxon>Viridiplantae</taxon>
        <taxon>Streptophyta</taxon>
        <taxon>Embryophyta</taxon>
        <taxon>Tracheophyta</taxon>
        <taxon>Spermatophyta</taxon>
        <taxon>Magnoliopsida</taxon>
        <taxon>Liliopsida</taxon>
        <taxon>Poales</taxon>
        <taxon>Poaceae</taxon>
        <taxon>PACMAD clade</taxon>
        <taxon>Arundinoideae</taxon>
        <taxon>Arundineae</taxon>
        <taxon>Arundo</taxon>
    </lineage>
</organism>
<protein>
    <submittedName>
        <fullName evidence="1">Uncharacterized protein</fullName>
    </submittedName>
</protein>